<feature type="repeat" description="ANK" evidence="2">
    <location>
        <begin position="1035"/>
        <end position="1067"/>
    </location>
</feature>
<reference evidence="6" key="4">
    <citation type="journal article" date="2015" name="G3 (Bethesda)">
        <title>Genome sequences of three phytopathogenic species of the Magnaporthaceae family of fungi.</title>
        <authorList>
            <person name="Okagaki L.H."/>
            <person name="Nunes C.C."/>
            <person name="Sailsbery J."/>
            <person name="Clay B."/>
            <person name="Brown D."/>
            <person name="John T."/>
            <person name="Oh Y."/>
            <person name="Young N."/>
            <person name="Fitzgerald M."/>
            <person name="Haas B.J."/>
            <person name="Zeng Q."/>
            <person name="Young S."/>
            <person name="Adiconis X."/>
            <person name="Fan L."/>
            <person name="Levin J.Z."/>
            <person name="Mitchell T.K."/>
            <person name="Okubara P.A."/>
            <person name="Farman M.L."/>
            <person name="Kohn L.M."/>
            <person name="Birren B."/>
            <person name="Ma L.-J."/>
            <person name="Dean R.A."/>
        </authorList>
    </citation>
    <scope>NUCLEOTIDE SEQUENCE</scope>
    <source>
        <strain evidence="6">R3-111a-1</strain>
    </source>
</reference>
<feature type="repeat" description="ANK" evidence="2">
    <location>
        <begin position="898"/>
        <end position="920"/>
    </location>
</feature>
<dbReference type="Gene3D" id="3.40.50.1580">
    <property type="entry name" value="Nucleoside phosphorylase domain"/>
    <property type="match status" value="1"/>
</dbReference>
<dbReference type="OrthoDB" id="20872at2759"/>
<evidence type="ECO:0000313" key="6">
    <source>
        <dbReference type="EnsemblFungi" id="EJT70167"/>
    </source>
</evidence>
<dbReference type="SUPFAM" id="SSF48403">
    <property type="entry name" value="Ankyrin repeat"/>
    <property type="match status" value="1"/>
</dbReference>
<dbReference type="InterPro" id="IPR035994">
    <property type="entry name" value="Nucleoside_phosphorylase_sf"/>
</dbReference>
<organism evidence="5">
    <name type="scientific">Gaeumannomyces tritici (strain R3-111a-1)</name>
    <name type="common">Wheat and barley take-all root rot fungus</name>
    <name type="synonym">Gaeumannomyces graminis var. tritici</name>
    <dbReference type="NCBI Taxonomy" id="644352"/>
    <lineage>
        <taxon>Eukaryota</taxon>
        <taxon>Fungi</taxon>
        <taxon>Dikarya</taxon>
        <taxon>Ascomycota</taxon>
        <taxon>Pezizomycotina</taxon>
        <taxon>Sordariomycetes</taxon>
        <taxon>Sordariomycetidae</taxon>
        <taxon>Magnaporthales</taxon>
        <taxon>Magnaporthaceae</taxon>
        <taxon>Gaeumannomyces</taxon>
    </lineage>
</organism>
<dbReference type="PANTHER" id="PTHR46082">
    <property type="entry name" value="ATP/GTP-BINDING PROTEIN-RELATED"/>
    <property type="match status" value="1"/>
</dbReference>
<dbReference type="PROSITE" id="PS50088">
    <property type="entry name" value="ANK_REPEAT"/>
    <property type="match status" value="6"/>
</dbReference>
<dbReference type="eggNOG" id="KOG4177">
    <property type="taxonomic scope" value="Eukaryota"/>
</dbReference>
<feature type="repeat" description="ANK" evidence="2">
    <location>
        <begin position="1104"/>
        <end position="1136"/>
    </location>
</feature>
<sequence>MSDPNNYTVGWICAISTEYTAAQSFLDEKHDRPTFVSPHDGNDYTLGSMGGHNVVIAVLPDGEYGTNSAAAVARDMLHSFPNVRIGLMVGIGGGAPSSKNDIRLGDIVVSSPANGKGGVYQYDMGKAIQGQGFQHTGFLNKPPTVLSTAVNGLKSQYAVDDHGIVEKIEQILEQKKRLKRTHGRPDPGSDRLYISTKVHEDQAKPCESICGDEEGDLVTRPQRDAEEVDDPAIFYGLIASANQVMKDATLRDRLAGGENVLCFEMEAAGLMNHFPCLVVRGICDYSDSHKNKAWQGYAAMTAAAYTKDLLIRIPPNKIEAEKKISEVLSNIEHSMHVLGSRLDKKDDQAILDWVAPDDYGSKQSCTLRLRQPGTGQWLLDREEFKTWLGGDGGSLFCRGIPGAGKTILTAVVVDHLLAQRVADNDGSAIGVAFLYCSFSHREKQGPEDLLLSVLKHFSQGLQSLPDSVKTLHQTHRKARTRPLLPEIVSCLESILKQYKRSFIVVDALDQCPTSCRPKLLTTLFHLRDIRGTNIFATSRPCREIDSGFFPKVSVLEIEADATDVKQYLDAHMSELPHFVSKQPDLQDLIKQAIVRAVCGMFLLAQLYLSSLRGMQSPRQIKDALVDKKRTYEKLYGDTMKRIESSDQARFAKKALKWVVCARRPLTTSELLHALAVNPGDTALDEDNIPEMHGVISACDGLLTIDEGSDVIRLIHYTAYEYLTNGSSNGILPDAEADIARICTTYLSFDDFGRGFCATDADLEARLSKHPLYRYVARNWGYHAREASLPPSDSRLQSFLSSAAKTESAGQAMMAIKEQSPWPGYSQEAPRRVTGLHLAARFGAADIVSDLLTRREAGGCDAQDSHRQTPLMWTAILGNLEIAQMLLRAGADPNLKDKDGRTPLSLAAENGFTDVVKELLKEERLAMGGDSQRDKVGRLPLSWAARNGHVDVVRVLLERSSLEGGEADNPLLWAILQENEAVVKTILEAALREAGPGWGEGIAPKALCLAAEIGQVSIFSHLTSALGGDVNCRGDNGKTPLMEAAFRGHDDMVAELLRLGADHRIRDQIGRTAFSLAAEFGQDAVVSLLLLHAPAKADVDCADTNDRTPLSLAAGNGHEAVVHALLGLEGDVVSVDAQDTAQQTPLFWAARNDHIDIVKLLLDTGKVKVDAATLCGRTALSEAIVASNMAMVKMLQEHGAVDVGSKPAYLESSKSCFTVDPLTVEGEYGDGLGKVPAANNWDYNSDEDSD</sequence>
<dbReference type="GO" id="GO:0003824">
    <property type="term" value="F:catalytic activity"/>
    <property type="evidence" value="ECO:0007669"/>
    <property type="project" value="InterPro"/>
</dbReference>
<feature type="repeat" description="ANK" evidence="2">
    <location>
        <begin position="865"/>
        <end position="897"/>
    </location>
</feature>
<reference evidence="6" key="5">
    <citation type="submission" date="2018-04" db="UniProtKB">
        <authorList>
            <consortium name="EnsemblFungi"/>
        </authorList>
    </citation>
    <scope>IDENTIFICATION</scope>
    <source>
        <strain evidence="6">R3-111a-1</strain>
    </source>
</reference>
<protein>
    <submittedName>
        <fullName evidence="5 6">Uncharacterized protein</fullName>
    </submittedName>
</protein>
<dbReference type="STRING" id="644352.J3PFR5"/>
<evidence type="ECO:0000313" key="7">
    <source>
        <dbReference type="Proteomes" id="UP000006039"/>
    </source>
</evidence>
<feature type="repeat" description="ANK" evidence="2">
    <location>
        <begin position="1140"/>
        <end position="1164"/>
    </location>
</feature>
<name>J3PFR5_GAET3</name>
<reference evidence="5" key="3">
    <citation type="submission" date="2010-09" db="EMBL/GenBank/DDBJ databases">
        <title>Annotation of Gaeumannomyces graminis var. tritici R3-111a-1.</title>
        <authorList>
            <consortium name="The Broad Institute Genome Sequencing Platform"/>
            <person name="Ma L.-J."/>
            <person name="Dead R."/>
            <person name="Young S.K."/>
            <person name="Zeng Q."/>
            <person name="Gargeya S."/>
            <person name="Fitzgerald M."/>
            <person name="Haas B."/>
            <person name="Abouelleil A."/>
            <person name="Alvarado L."/>
            <person name="Arachchi H.M."/>
            <person name="Berlin A."/>
            <person name="Brown A."/>
            <person name="Chapman S.B."/>
            <person name="Chen Z."/>
            <person name="Dunbar C."/>
            <person name="Freedman E."/>
            <person name="Gearin G."/>
            <person name="Gellesch M."/>
            <person name="Goldberg J."/>
            <person name="Griggs A."/>
            <person name="Gujja S."/>
            <person name="Heiman D."/>
            <person name="Howarth C."/>
            <person name="Larson L."/>
            <person name="Lui A."/>
            <person name="MacDonald P.J.P."/>
            <person name="Mehta T."/>
            <person name="Montmayeur A."/>
            <person name="Murphy C."/>
            <person name="Neiman D."/>
            <person name="Pearson M."/>
            <person name="Priest M."/>
            <person name="Roberts A."/>
            <person name="Saif S."/>
            <person name="Shea T."/>
            <person name="Shenoy N."/>
            <person name="Sisk P."/>
            <person name="Stolte C."/>
            <person name="Sykes S."/>
            <person name="Yandava C."/>
            <person name="Wortman J."/>
            <person name="Nusbaum C."/>
            <person name="Birren B."/>
        </authorList>
    </citation>
    <scope>NUCLEOTIDE SEQUENCE</scope>
    <source>
        <strain evidence="5">R3-111a-1</strain>
    </source>
</reference>
<gene>
    <name evidence="6" type="primary">20352798</name>
    <name evidence="5" type="ORF">GGTG_12340</name>
</gene>
<dbReference type="VEuPathDB" id="FungiDB:GGTG_12340"/>
<dbReference type="InterPro" id="IPR036770">
    <property type="entry name" value="Ankyrin_rpt-contain_sf"/>
</dbReference>
<dbReference type="GeneID" id="20352798"/>
<dbReference type="SUPFAM" id="SSF53167">
    <property type="entry name" value="Purine and uridine phosphorylases"/>
    <property type="match status" value="1"/>
</dbReference>
<dbReference type="Proteomes" id="UP000006039">
    <property type="component" value="Unassembled WGS sequence"/>
</dbReference>
<feature type="domain" description="GPI inositol-deacylase winged helix" evidence="3">
    <location>
        <begin position="647"/>
        <end position="726"/>
    </location>
</feature>
<dbReference type="GO" id="GO:0009116">
    <property type="term" value="P:nucleoside metabolic process"/>
    <property type="evidence" value="ECO:0007669"/>
    <property type="project" value="InterPro"/>
</dbReference>
<dbReference type="InterPro" id="IPR054471">
    <property type="entry name" value="GPIID_WHD"/>
</dbReference>
<reference evidence="7" key="1">
    <citation type="submission" date="2010-07" db="EMBL/GenBank/DDBJ databases">
        <title>The genome sequence of Gaeumannomyces graminis var. tritici strain R3-111a-1.</title>
        <authorList>
            <consortium name="The Broad Institute Genome Sequencing Platform"/>
            <person name="Ma L.-J."/>
            <person name="Dead R."/>
            <person name="Young S."/>
            <person name="Zeng Q."/>
            <person name="Koehrsen M."/>
            <person name="Alvarado L."/>
            <person name="Berlin A."/>
            <person name="Chapman S.B."/>
            <person name="Chen Z."/>
            <person name="Freedman E."/>
            <person name="Gellesch M."/>
            <person name="Goldberg J."/>
            <person name="Griggs A."/>
            <person name="Gujja S."/>
            <person name="Heilman E.R."/>
            <person name="Heiman D."/>
            <person name="Hepburn T."/>
            <person name="Howarth C."/>
            <person name="Jen D."/>
            <person name="Larson L."/>
            <person name="Mehta T."/>
            <person name="Neiman D."/>
            <person name="Pearson M."/>
            <person name="Roberts A."/>
            <person name="Saif S."/>
            <person name="Shea T."/>
            <person name="Shenoy N."/>
            <person name="Sisk P."/>
            <person name="Stolte C."/>
            <person name="Sykes S."/>
            <person name="Walk T."/>
            <person name="White J."/>
            <person name="Yandava C."/>
            <person name="Haas B."/>
            <person name="Nusbaum C."/>
            <person name="Birren B."/>
        </authorList>
    </citation>
    <scope>NUCLEOTIDE SEQUENCE [LARGE SCALE GENOMIC DNA]</scope>
    <source>
        <strain evidence="7">R3-111a-1</strain>
    </source>
</reference>
<reference evidence="5" key="2">
    <citation type="submission" date="2010-07" db="EMBL/GenBank/DDBJ databases">
        <authorList>
            <consortium name="The Broad Institute Genome Sequencing Platform"/>
            <consortium name="Broad Institute Genome Sequencing Center for Infectious Disease"/>
            <person name="Ma L.-J."/>
            <person name="Dead R."/>
            <person name="Young S."/>
            <person name="Zeng Q."/>
            <person name="Koehrsen M."/>
            <person name="Alvarado L."/>
            <person name="Berlin A."/>
            <person name="Chapman S.B."/>
            <person name="Chen Z."/>
            <person name="Freedman E."/>
            <person name="Gellesch M."/>
            <person name="Goldberg J."/>
            <person name="Griggs A."/>
            <person name="Gujja S."/>
            <person name="Heilman E.R."/>
            <person name="Heiman D."/>
            <person name="Hepburn T."/>
            <person name="Howarth C."/>
            <person name="Jen D."/>
            <person name="Larson L."/>
            <person name="Mehta T."/>
            <person name="Neiman D."/>
            <person name="Pearson M."/>
            <person name="Roberts A."/>
            <person name="Saif S."/>
            <person name="Shea T."/>
            <person name="Shenoy N."/>
            <person name="Sisk P."/>
            <person name="Stolte C."/>
            <person name="Sykes S."/>
            <person name="Walk T."/>
            <person name="White J."/>
            <person name="Yandava C."/>
            <person name="Haas B."/>
            <person name="Nusbaum C."/>
            <person name="Birren B."/>
        </authorList>
    </citation>
    <scope>NUCLEOTIDE SEQUENCE</scope>
    <source>
        <strain evidence="5">R3-111a-1</strain>
    </source>
</reference>
<evidence type="ECO:0000259" key="3">
    <source>
        <dbReference type="Pfam" id="PF22939"/>
    </source>
</evidence>
<dbReference type="InterPro" id="IPR027417">
    <property type="entry name" value="P-loop_NTPase"/>
</dbReference>
<dbReference type="EnsemblFungi" id="EJT70167">
    <property type="protein sequence ID" value="EJT70167"/>
    <property type="gene ID" value="GGTG_12340"/>
</dbReference>
<evidence type="ECO:0000313" key="5">
    <source>
        <dbReference type="EMBL" id="EJT70167.1"/>
    </source>
</evidence>
<evidence type="ECO:0000256" key="2">
    <source>
        <dbReference type="PROSITE-ProRule" id="PRU00023"/>
    </source>
</evidence>
<dbReference type="PROSITE" id="PS50297">
    <property type="entry name" value="ANK_REP_REGION"/>
    <property type="match status" value="5"/>
</dbReference>
<feature type="domain" description="Nephrocystin 3-like N-terminal" evidence="4">
    <location>
        <begin position="373"/>
        <end position="539"/>
    </location>
</feature>
<proteinExistence type="predicted"/>
<dbReference type="InterPro" id="IPR002110">
    <property type="entry name" value="Ankyrin_rpt"/>
</dbReference>
<dbReference type="Pfam" id="PF12796">
    <property type="entry name" value="Ank_2"/>
    <property type="match status" value="3"/>
</dbReference>
<evidence type="ECO:0000259" key="4">
    <source>
        <dbReference type="Pfam" id="PF24883"/>
    </source>
</evidence>
<keyword evidence="1" id="KW-0677">Repeat</keyword>
<dbReference type="EMBL" id="GL385402">
    <property type="protein sequence ID" value="EJT70167.1"/>
    <property type="molecule type" value="Genomic_DNA"/>
</dbReference>
<feature type="repeat" description="ANK" evidence="2">
    <location>
        <begin position="935"/>
        <end position="960"/>
    </location>
</feature>
<keyword evidence="2" id="KW-0040">ANK repeat</keyword>
<dbReference type="HOGENOM" id="CLU_000288_34_2_1"/>
<dbReference type="SMART" id="SM00248">
    <property type="entry name" value="ANK"/>
    <property type="match status" value="11"/>
</dbReference>
<dbReference type="Gene3D" id="3.40.50.300">
    <property type="entry name" value="P-loop containing nucleotide triphosphate hydrolases"/>
    <property type="match status" value="1"/>
</dbReference>
<dbReference type="PANTHER" id="PTHR46082:SF11">
    <property type="entry name" value="AAA+ ATPASE DOMAIN-CONTAINING PROTEIN-RELATED"/>
    <property type="match status" value="1"/>
</dbReference>
<dbReference type="InterPro" id="IPR056884">
    <property type="entry name" value="NPHP3-like_N"/>
</dbReference>
<dbReference type="Pfam" id="PF22939">
    <property type="entry name" value="WHD_GPIID"/>
    <property type="match status" value="1"/>
</dbReference>
<evidence type="ECO:0000256" key="1">
    <source>
        <dbReference type="ARBA" id="ARBA00022737"/>
    </source>
</evidence>
<keyword evidence="7" id="KW-1185">Reference proteome</keyword>
<dbReference type="AlphaFoldDB" id="J3PFR5"/>
<dbReference type="SUPFAM" id="SSF52540">
    <property type="entry name" value="P-loop containing nucleoside triphosphate hydrolases"/>
    <property type="match status" value="1"/>
</dbReference>
<dbReference type="InterPro" id="IPR053137">
    <property type="entry name" value="NLR-like"/>
</dbReference>
<dbReference type="Gene3D" id="1.25.40.20">
    <property type="entry name" value="Ankyrin repeat-containing domain"/>
    <property type="match status" value="3"/>
</dbReference>
<dbReference type="Pfam" id="PF24883">
    <property type="entry name" value="NPHP3_N"/>
    <property type="match status" value="1"/>
</dbReference>
<dbReference type="RefSeq" id="XP_009228501.1">
    <property type="nucleotide sequence ID" value="XM_009230237.1"/>
</dbReference>
<accession>J3PFR5</accession>